<dbReference type="InterPro" id="IPR022198">
    <property type="entry name" value="DUF3723"/>
</dbReference>
<evidence type="ECO:0000256" key="2">
    <source>
        <dbReference type="SAM" id="MobiDB-lite"/>
    </source>
</evidence>
<dbReference type="OrthoDB" id="5153412at2759"/>
<sequence length="882" mass="100101">MTRDTFQAVSRRIEDERRTKYCGTASIEVASLLFQDGSLQKTKLGKQSCDSLKRIYREERGCRREDSRHHAKAIISQGALEAAMVNSELSAADLLAETLPYPQLLLPESIKLECIQGCDRLAAADEVLRGENKRWVVDLFLDDLSEELRRMLVEDYDYQKRPDDGEIFVKIREYQGVRGDRNPFFERLWLGRLAVSENRRKNFDQLCRHREFAAAFDALLDIPALFGGFRLSVVHQLISMRCDESNIYYLRERMYMWWHDICGGDLQTMRQIDRPTVDALQGKAPGAYSADYDELFEKLSSGRIFSAFSQSQREVLWSNVCKNSQTFQIPSLYTFFEDRKYLARAADCLKRLVDVGPRDTVVGRLEDSFTDRNQQIDRCIVQTSSASFASIPGDVGVRVDLGIRHLWLAALRVYQELPADPRKKDLLAKARATADDTTLHELASLAHRIGFESDRIAEILSNTPDRQIAERALLAARKPGKYRYDTKERCVQRITDIFATAVVVQNLQDDDGSDIGDYAPLPRRQGVPHDRDHERDKTALFFPTLEKVAGGGQPRISSLFIRKSMYTAYFGQPPSTIKCVRDNEAGVSGYDVAMRDRPSMPTYDALPGRVELTMSMVRRGLRSDFSSTGDRSPVTEIEPRPRHTTQELDDQVRLDQLRNLVAAEQDTLRLLAQEEKERVARLEQLAKDEEAAQARLDVLLQNLYQQERNLPSESPSGQHLDDPVAEVMRADDRSNEQSEQRSVLADAKGNKRTTAFAFERLMKGHGHGDRAVAKGNADRIHIEFKELHTDGELHTTDRLDVALSDPSQVERIAGKYARKGFMLFDVHNKNLQAKSCFKHVVSNGTHVIVLKPSSRVNVIEAEKTVFCGQGGTKPTKRHGIAE</sequence>
<comment type="caution">
    <text evidence="3">The sequence shown here is derived from an EMBL/GenBank/DDBJ whole genome shotgun (WGS) entry which is preliminary data.</text>
</comment>
<reference evidence="3" key="1">
    <citation type="journal article" date="2021" name="IMA Fungus">
        <title>Genomic characterization of three marine fungi, including Emericellopsis atlantica sp. nov. with signatures of a generalist lifestyle and marine biomass degradation.</title>
        <authorList>
            <person name="Hagestad O.C."/>
            <person name="Hou L."/>
            <person name="Andersen J.H."/>
            <person name="Hansen E.H."/>
            <person name="Altermark B."/>
            <person name="Li C."/>
            <person name="Kuhnert E."/>
            <person name="Cox R.J."/>
            <person name="Crous P.W."/>
            <person name="Spatafora J.W."/>
            <person name="Lail K."/>
            <person name="Amirebrahimi M."/>
            <person name="Lipzen A."/>
            <person name="Pangilinan J."/>
            <person name="Andreopoulos W."/>
            <person name="Hayes R.D."/>
            <person name="Ng V."/>
            <person name="Grigoriev I.V."/>
            <person name="Jackson S.A."/>
            <person name="Sutton T.D.S."/>
            <person name="Dobson A.D.W."/>
            <person name="Rama T."/>
        </authorList>
    </citation>
    <scope>NUCLEOTIDE SEQUENCE</scope>
    <source>
        <strain evidence="3">TS7</strain>
    </source>
</reference>
<feature type="region of interest" description="Disordered" evidence="2">
    <location>
        <begin position="623"/>
        <end position="647"/>
    </location>
</feature>
<evidence type="ECO:0000313" key="4">
    <source>
        <dbReference type="Proteomes" id="UP000887229"/>
    </source>
</evidence>
<gene>
    <name evidence="3" type="ORF">F5Z01DRAFT_726331</name>
</gene>
<proteinExistence type="predicted"/>
<organism evidence="3 4">
    <name type="scientific">Emericellopsis atlantica</name>
    <dbReference type="NCBI Taxonomy" id="2614577"/>
    <lineage>
        <taxon>Eukaryota</taxon>
        <taxon>Fungi</taxon>
        <taxon>Dikarya</taxon>
        <taxon>Ascomycota</taxon>
        <taxon>Pezizomycotina</taxon>
        <taxon>Sordariomycetes</taxon>
        <taxon>Hypocreomycetidae</taxon>
        <taxon>Hypocreales</taxon>
        <taxon>Bionectriaceae</taxon>
        <taxon>Emericellopsis</taxon>
    </lineage>
</organism>
<dbReference type="EMBL" id="MU251261">
    <property type="protein sequence ID" value="KAG9252578.1"/>
    <property type="molecule type" value="Genomic_DNA"/>
</dbReference>
<feature type="compositionally biased region" description="Basic and acidic residues" evidence="2">
    <location>
        <begin position="637"/>
        <end position="647"/>
    </location>
</feature>
<feature type="region of interest" description="Disordered" evidence="2">
    <location>
        <begin position="514"/>
        <end position="533"/>
    </location>
</feature>
<dbReference type="AlphaFoldDB" id="A0A9P7ZI58"/>
<dbReference type="Proteomes" id="UP000887229">
    <property type="component" value="Unassembled WGS sequence"/>
</dbReference>
<feature type="coiled-coil region" evidence="1">
    <location>
        <begin position="654"/>
        <end position="702"/>
    </location>
</feature>
<dbReference type="RefSeq" id="XP_046116502.1">
    <property type="nucleotide sequence ID" value="XM_046266654.1"/>
</dbReference>
<protein>
    <submittedName>
        <fullName evidence="3">Uncharacterized protein</fullName>
    </submittedName>
</protein>
<dbReference type="GeneID" id="70297557"/>
<evidence type="ECO:0000313" key="3">
    <source>
        <dbReference type="EMBL" id="KAG9252578.1"/>
    </source>
</evidence>
<name>A0A9P7ZI58_9HYPO</name>
<accession>A0A9P7ZI58</accession>
<dbReference type="Pfam" id="PF12520">
    <property type="entry name" value="DUF3723"/>
    <property type="match status" value="1"/>
</dbReference>
<evidence type="ECO:0000256" key="1">
    <source>
        <dbReference type="SAM" id="Coils"/>
    </source>
</evidence>
<keyword evidence="1" id="KW-0175">Coiled coil</keyword>
<keyword evidence="4" id="KW-1185">Reference proteome</keyword>